<evidence type="ECO:0000313" key="2">
    <source>
        <dbReference type="Proteomes" id="UP000293823"/>
    </source>
</evidence>
<accession>A0A4V1WXB6</accession>
<dbReference type="InterPro" id="IPR001087">
    <property type="entry name" value="GDSL"/>
</dbReference>
<proteinExistence type="predicted"/>
<dbReference type="Pfam" id="PF00657">
    <property type="entry name" value="Lipase_GDSL"/>
    <property type="match status" value="1"/>
</dbReference>
<dbReference type="GO" id="GO:0016788">
    <property type="term" value="F:hydrolase activity, acting on ester bonds"/>
    <property type="evidence" value="ECO:0007669"/>
    <property type="project" value="InterPro"/>
</dbReference>
<dbReference type="PANTHER" id="PTHR14209">
    <property type="entry name" value="ISOAMYL ACETATE-HYDROLYZING ESTERASE 1"/>
    <property type="match status" value="1"/>
</dbReference>
<dbReference type="InterPro" id="IPR045136">
    <property type="entry name" value="Iah1-like"/>
</dbReference>
<name>A0A4V1WXB6_9PLEO</name>
<dbReference type="Proteomes" id="UP000293823">
    <property type="component" value="Unassembled WGS sequence"/>
</dbReference>
<reference evidence="2" key="1">
    <citation type="journal article" date="2019" name="bioRxiv">
        <title>Genomics, evolutionary history and diagnostics of the Alternaria alternata species group including apple and Asian pear pathotypes.</title>
        <authorList>
            <person name="Armitage A.D."/>
            <person name="Cockerton H.M."/>
            <person name="Sreenivasaprasad S."/>
            <person name="Woodhall J.W."/>
            <person name="Lane C.R."/>
            <person name="Harrison R.J."/>
            <person name="Clarkson J.P."/>
        </authorList>
    </citation>
    <scope>NUCLEOTIDE SEQUENCE [LARGE SCALE GENOMIC DNA]</scope>
    <source>
        <strain evidence="2">RGR 97.0016</strain>
    </source>
</reference>
<protein>
    <submittedName>
        <fullName evidence="1">Uncharacterized protein</fullName>
    </submittedName>
</protein>
<dbReference type="EMBL" id="PEJP01000112">
    <property type="protein sequence ID" value="RYO24353.1"/>
    <property type="molecule type" value="Genomic_DNA"/>
</dbReference>
<dbReference type="PANTHER" id="PTHR14209:SF19">
    <property type="entry name" value="ISOAMYL ACETATE-HYDROLYZING ESTERASE 1 HOMOLOG"/>
    <property type="match status" value="1"/>
</dbReference>
<keyword evidence="2" id="KW-1185">Reference proteome</keyword>
<dbReference type="InterPro" id="IPR036514">
    <property type="entry name" value="SGNH_hydro_sf"/>
</dbReference>
<dbReference type="AlphaFoldDB" id="A0A4V1WXB6"/>
<evidence type="ECO:0000313" key="1">
    <source>
        <dbReference type="EMBL" id="RYO24353.1"/>
    </source>
</evidence>
<organism evidence="1 2">
    <name type="scientific">Alternaria arborescens</name>
    <dbReference type="NCBI Taxonomy" id="156630"/>
    <lineage>
        <taxon>Eukaryota</taxon>
        <taxon>Fungi</taxon>
        <taxon>Dikarya</taxon>
        <taxon>Ascomycota</taxon>
        <taxon>Pezizomycotina</taxon>
        <taxon>Dothideomycetes</taxon>
        <taxon>Pleosporomycetidae</taxon>
        <taxon>Pleosporales</taxon>
        <taxon>Pleosporineae</taxon>
        <taxon>Pleosporaceae</taxon>
        <taxon>Alternaria</taxon>
        <taxon>Alternaria sect. Alternaria</taxon>
    </lineage>
</organism>
<gene>
    <name evidence="1" type="ORF">AA0113_g12624</name>
</gene>
<comment type="caution">
    <text evidence="1">The sequence shown here is derived from an EMBL/GenBank/DDBJ whole genome shotgun (WGS) entry which is preliminary data.</text>
</comment>
<dbReference type="Gene3D" id="3.40.50.1110">
    <property type="entry name" value="SGNH hydrolase"/>
    <property type="match status" value="1"/>
</dbReference>
<sequence>MAMSNMLPEIVLFGASMTEWSFREETQGLGWFLGKKYAGKTRVVNEGKAGYTSTRLKDDFTRIIDRATSPGAAPTLLFTIFIGANDAAMLGETEYVPWPIFSANIRGFLETILSEDALENTKILLITPPPINGFVVETGENKSAREIEDINQWRKEGPRYKTYMSKKRYADGIMQIAKEYEKTGRVVGLNFWQDLVHAVVTEEGWQYDEQVPPGCGLLGAQSFPTGWFTDGLHLDIKGYRVLNNVLLELVTAKWPELAPEAL</sequence>
<dbReference type="OrthoDB" id="671439at2759"/>
<dbReference type="SUPFAM" id="SSF52266">
    <property type="entry name" value="SGNH hydrolase"/>
    <property type="match status" value="1"/>
</dbReference>